<dbReference type="Pfam" id="PF13370">
    <property type="entry name" value="Fer4_13"/>
    <property type="match status" value="1"/>
</dbReference>
<proteinExistence type="predicted"/>
<evidence type="ECO:0000256" key="1">
    <source>
        <dbReference type="ARBA" id="ARBA00003532"/>
    </source>
</evidence>
<keyword evidence="3 5" id="KW-0408">Iron</keyword>
<accession>S7UE43</accession>
<organism evidence="7 8">
    <name type="scientific">Alkalidesulfovibrio alkalitolerans DSM 16529</name>
    <dbReference type="NCBI Taxonomy" id="1121439"/>
    <lineage>
        <taxon>Bacteria</taxon>
        <taxon>Pseudomonadati</taxon>
        <taxon>Thermodesulfobacteriota</taxon>
        <taxon>Desulfovibrionia</taxon>
        <taxon>Desulfovibrionales</taxon>
        <taxon>Desulfovibrionaceae</taxon>
        <taxon>Alkalidesulfovibrio</taxon>
    </lineage>
</organism>
<feature type="domain" description="4Fe-4S ferredoxin-type" evidence="6">
    <location>
        <begin position="3"/>
        <end position="31"/>
    </location>
</feature>
<dbReference type="STRING" id="1121439.dsat_1225"/>
<keyword evidence="8" id="KW-1185">Reference proteome</keyword>
<evidence type="ECO:0000256" key="5">
    <source>
        <dbReference type="RuleBase" id="RU368020"/>
    </source>
</evidence>
<dbReference type="PANTHER" id="PTHR45295:SF1">
    <property type="entry name" value="CHAPERONE PROTEIN DNAJ C76, CHLOROPLASTIC"/>
    <property type="match status" value="1"/>
</dbReference>
<dbReference type="InterPro" id="IPR001080">
    <property type="entry name" value="3Fe4S_ferredoxin"/>
</dbReference>
<dbReference type="Gene3D" id="3.30.70.20">
    <property type="match status" value="1"/>
</dbReference>
<evidence type="ECO:0000313" key="8">
    <source>
        <dbReference type="Proteomes" id="UP000014975"/>
    </source>
</evidence>
<keyword evidence="4 5" id="KW-0411">Iron-sulfur</keyword>
<dbReference type="GO" id="GO:0005506">
    <property type="term" value="F:iron ion binding"/>
    <property type="evidence" value="ECO:0007669"/>
    <property type="project" value="UniProtKB-UniRule"/>
</dbReference>
<evidence type="ECO:0000259" key="6">
    <source>
        <dbReference type="PROSITE" id="PS51379"/>
    </source>
</evidence>
<dbReference type="PROSITE" id="PS51379">
    <property type="entry name" value="4FE4S_FER_2"/>
    <property type="match status" value="1"/>
</dbReference>
<keyword evidence="2 5" id="KW-0479">Metal-binding</keyword>
<dbReference type="GO" id="GO:0051536">
    <property type="term" value="F:iron-sulfur cluster binding"/>
    <property type="evidence" value="ECO:0007669"/>
    <property type="project" value="UniProtKB-KW"/>
</dbReference>
<dbReference type="InterPro" id="IPR017896">
    <property type="entry name" value="4Fe4S_Fe-S-bd"/>
</dbReference>
<dbReference type="OrthoDB" id="9803319at2"/>
<dbReference type="RefSeq" id="WP_020887922.1">
    <property type="nucleotide sequence ID" value="NZ_ATHI01000031.1"/>
</dbReference>
<dbReference type="eggNOG" id="COG1141">
    <property type="taxonomic scope" value="Bacteria"/>
</dbReference>
<evidence type="ECO:0000256" key="2">
    <source>
        <dbReference type="ARBA" id="ARBA00022723"/>
    </source>
</evidence>
<dbReference type="PATRIC" id="fig|1121439.3.peg.2609"/>
<dbReference type="SUPFAM" id="SSF54862">
    <property type="entry name" value="4Fe-4S ferredoxins"/>
    <property type="match status" value="1"/>
</dbReference>
<evidence type="ECO:0000256" key="3">
    <source>
        <dbReference type="ARBA" id="ARBA00023004"/>
    </source>
</evidence>
<reference evidence="7 8" key="1">
    <citation type="journal article" date="2013" name="Genome Announc.">
        <title>Draft genome sequences for three mercury-methylating, sulfate-reducing bacteria.</title>
        <authorList>
            <person name="Brown S.D."/>
            <person name="Hurt R.A.Jr."/>
            <person name="Gilmour C.C."/>
            <person name="Elias D.A."/>
        </authorList>
    </citation>
    <scope>NUCLEOTIDE SEQUENCE [LARGE SCALE GENOMIC DNA]</scope>
    <source>
        <strain evidence="7 8">DSM 16529</strain>
    </source>
</reference>
<dbReference type="GO" id="GO:0009055">
    <property type="term" value="F:electron transfer activity"/>
    <property type="evidence" value="ECO:0007669"/>
    <property type="project" value="UniProtKB-UniRule"/>
</dbReference>
<evidence type="ECO:0000313" key="7">
    <source>
        <dbReference type="EMBL" id="EPR30503.1"/>
    </source>
</evidence>
<dbReference type="PRINTS" id="PR00352">
    <property type="entry name" value="3FE4SFRDOXIN"/>
</dbReference>
<dbReference type="EMBL" id="ATHI01000031">
    <property type="protein sequence ID" value="EPR30503.1"/>
    <property type="molecule type" value="Genomic_DNA"/>
</dbReference>
<gene>
    <name evidence="7" type="ORF">dsat_1225</name>
</gene>
<protein>
    <recommendedName>
        <fullName evidence="5">Ferredoxin</fullName>
    </recommendedName>
</protein>
<keyword evidence="5" id="KW-0249">Electron transport</keyword>
<dbReference type="Proteomes" id="UP000014975">
    <property type="component" value="Unassembled WGS sequence"/>
</dbReference>
<dbReference type="AlphaFoldDB" id="S7UE43"/>
<evidence type="ECO:0000256" key="4">
    <source>
        <dbReference type="ARBA" id="ARBA00023014"/>
    </source>
</evidence>
<keyword evidence="5" id="KW-0813">Transport</keyword>
<comment type="caution">
    <text evidence="7">The sequence shown here is derived from an EMBL/GenBank/DDBJ whole genome shotgun (WGS) entry which is preliminary data.</text>
</comment>
<comment type="function">
    <text evidence="1 5">Ferredoxins are iron-sulfur proteins that transfer electrons in a wide variety of metabolic reactions.</text>
</comment>
<dbReference type="PANTHER" id="PTHR45295">
    <property type="entry name" value="CHAPERONE PROTEIN DNAJ C76, CHLOROPLASTIC"/>
    <property type="match status" value="1"/>
</dbReference>
<sequence>MGKNVVIDEDACIGCETCVELAPNTFAFNESVGKAYVTNPDGNSEDEIQEAIDTCPAQCISWE</sequence>
<name>S7UE43_9BACT</name>